<dbReference type="InterPro" id="IPR036188">
    <property type="entry name" value="FAD/NAD-bd_sf"/>
</dbReference>
<dbReference type="Pfam" id="PF01494">
    <property type="entry name" value="FAD_binding_3"/>
    <property type="match status" value="1"/>
</dbReference>
<keyword evidence="6" id="KW-1185">Reference proteome</keyword>
<accession>A0A235EKA0</accession>
<dbReference type="EMBL" id="NOIG01000009">
    <property type="protein sequence ID" value="OYD49410.1"/>
    <property type="molecule type" value="Genomic_DNA"/>
</dbReference>
<sequence length="550" mass="61208">MNPRDIPTEAFHASGAEVQAIDFGYVRSPDQDRATLAQHPIVVIGAGPVGLSLAIDLAQRGQRVVVLDNDHKLSIGSRAICFAKRTLEIWDRLGVGQRMVDKGVSWNLGKVFLKDEQLYEFNLLPEEGHERPAFINLQQYYAEAYLVERALQLPGIDIRWHNKVTAVQSRADGALLSIDTPEGAYQIDAQWLVACDGARSPTRQMLGLESKGRIFQDRFLIADVKLADEANFPTERWFWFDPPFHPNQSVLLHRQPDNVWRIDFQLGWDADPEEEKKPENIIPRVKALLGADAQFELDWASVYTFACLRMDQFVHDRVVFAGDSAHGVSPFGARGANSGVQDAENLAWKLDWVLQGRASPALVSTYGPEREYAADENLCNSTRATDFITPKSEVSRLFRDAALHLAREHAFARRIVNSGRLSVPATLHQSPLNTPDTDHFAGTQVPGAVLLDAPLTKQGQPTWLLRELGPDFTLLVFGPAPTWTRDLPGVKVLQIGIDVIDHQALAAQRLDALPRTVYLVRPDQHVCARWRTPTEAAVRSALARATVAAA</sequence>
<dbReference type="Proteomes" id="UP000215441">
    <property type="component" value="Unassembled WGS sequence"/>
</dbReference>
<dbReference type="GO" id="GO:0071949">
    <property type="term" value="F:FAD binding"/>
    <property type="evidence" value="ECO:0007669"/>
    <property type="project" value="InterPro"/>
</dbReference>
<dbReference type="GO" id="GO:0016709">
    <property type="term" value="F:oxidoreductase activity, acting on paired donors, with incorporation or reduction of molecular oxygen, NAD(P)H as one donor, and incorporation of one atom of oxygen"/>
    <property type="evidence" value="ECO:0007669"/>
    <property type="project" value="UniProtKB-ARBA"/>
</dbReference>
<evidence type="ECO:0000256" key="1">
    <source>
        <dbReference type="ARBA" id="ARBA00001974"/>
    </source>
</evidence>
<dbReference type="InterPro" id="IPR050641">
    <property type="entry name" value="RIFMO-like"/>
</dbReference>
<organism evidence="5 6">
    <name type="scientific">Acidovorax kalamii</name>
    <dbReference type="NCBI Taxonomy" id="2004485"/>
    <lineage>
        <taxon>Bacteria</taxon>
        <taxon>Pseudomonadati</taxon>
        <taxon>Pseudomonadota</taxon>
        <taxon>Betaproteobacteria</taxon>
        <taxon>Burkholderiales</taxon>
        <taxon>Comamonadaceae</taxon>
        <taxon>Acidovorax</taxon>
    </lineage>
</organism>
<keyword evidence="2" id="KW-0285">Flavoprotein</keyword>
<dbReference type="PANTHER" id="PTHR43004:SF19">
    <property type="entry name" value="BINDING MONOOXYGENASE, PUTATIVE (JCVI)-RELATED"/>
    <property type="match status" value="1"/>
</dbReference>
<evidence type="ECO:0000256" key="2">
    <source>
        <dbReference type="ARBA" id="ARBA00022630"/>
    </source>
</evidence>
<dbReference type="AlphaFoldDB" id="A0A235EKA0"/>
<protein>
    <submittedName>
        <fullName evidence="5">FAD-dependent oxidoreductase</fullName>
    </submittedName>
</protein>
<dbReference type="OrthoDB" id="3443359at2"/>
<evidence type="ECO:0000313" key="6">
    <source>
        <dbReference type="Proteomes" id="UP000215441"/>
    </source>
</evidence>
<dbReference type="RefSeq" id="WP_094290304.1">
    <property type="nucleotide sequence ID" value="NZ_NOIG01000009.1"/>
</dbReference>
<keyword evidence="3" id="KW-0274">FAD</keyword>
<dbReference type="PRINTS" id="PR00420">
    <property type="entry name" value="RNGMNOXGNASE"/>
</dbReference>
<reference evidence="5 6" key="1">
    <citation type="submission" date="2017-07" db="EMBL/GenBank/DDBJ databases">
        <title>Acidovorax KNDSW TSA 6 genome sequence and assembly.</title>
        <authorList>
            <person name="Mayilraj S."/>
        </authorList>
    </citation>
    <scope>NUCLEOTIDE SEQUENCE [LARGE SCALE GENOMIC DNA]</scope>
    <source>
        <strain evidence="5 6">KNDSW-TSA6</strain>
    </source>
</reference>
<dbReference type="SUPFAM" id="SSF51905">
    <property type="entry name" value="FAD/NAD(P)-binding domain"/>
    <property type="match status" value="1"/>
</dbReference>
<gene>
    <name evidence="5" type="ORF">CBY09_14405</name>
</gene>
<name>A0A235EKA0_9BURK</name>
<evidence type="ECO:0000256" key="3">
    <source>
        <dbReference type="ARBA" id="ARBA00022827"/>
    </source>
</evidence>
<dbReference type="PANTHER" id="PTHR43004">
    <property type="entry name" value="TRK SYSTEM POTASSIUM UPTAKE PROTEIN"/>
    <property type="match status" value="1"/>
</dbReference>
<feature type="domain" description="FAD-binding" evidence="4">
    <location>
        <begin position="40"/>
        <end position="380"/>
    </location>
</feature>
<comment type="cofactor">
    <cofactor evidence="1">
        <name>FAD</name>
        <dbReference type="ChEBI" id="CHEBI:57692"/>
    </cofactor>
</comment>
<evidence type="ECO:0000313" key="5">
    <source>
        <dbReference type="EMBL" id="OYD49410.1"/>
    </source>
</evidence>
<dbReference type="NCBIfam" id="NF006002">
    <property type="entry name" value="PRK08132.1"/>
    <property type="match status" value="1"/>
</dbReference>
<dbReference type="Gene3D" id="3.30.70.2450">
    <property type="match status" value="1"/>
</dbReference>
<evidence type="ECO:0000259" key="4">
    <source>
        <dbReference type="Pfam" id="PF01494"/>
    </source>
</evidence>
<dbReference type="Gene3D" id="3.50.50.60">
    <property type="entry name" value="FAD/NAD(P)-binding domain"/>
    <property type="match status" value="1"/>
</dbReference>
<proteinExistence type="predicted"/>
<dbReference type="InterPro" id="IPR002938">
    <property type="entry name" value="FAD-bd"/>
</dbReference>
<dbReference type="Gene3D" id="3.40.30.120">
    <property type="match status" value="1"/>
</dbReference>
<comment type="caution">
    <text evidence="5">The sequence shown here is derived from an EMBL/GenBank/DDBJ whole genome shotgun (WGS) entry which is preliminary data.</text>
</comment>